<dbReference type="Gene3D" id="3.40.50.720">
    <property type="entry name" value="NAD(P)-binding Rossmann-like Domain"/>
    <property type="match status" value="1"/>
</dbReference>
<name>A0A9Q8U259_9GAMM</name>
<gene>
    <name evidence="3" type="ORF">M9B40_04125</name>
</gene>
<accession>A0A9Q8U259</accession>
<dbReference type="SUPFAM" id="SSF51735">
    <property type="entry name" value="NAD(P)-binding Rossmann-fold domains"/>
    <property type="match status" value="1"/>
</dbReference>
<feature type="domain" description="NAD-dependent epimerase/dehydratase" evidence="2">
    <location>
        <begin position="4"/>
        <end position="231"/>
    </location>
</feature>
<evidence type="ECO:0000259" key="2">
    <source>
        <dbReference type="Pfam" id="PF01370"/>
    </source>
</evidence>
<reference evidence="3" key="1">
    <citation type="submission" date="2022-05" db="EMBL/GenBank/DDBJ databases">
        <title>Single-amplified genomics reveal most streamlined microbe among free-living bacteria.</title>
        <authorList>
            <person name="Roda-Garcia J."/>
            <person name="Haro-Moreno J.M."/>
            <person name="Rodriguez-Valera F."/>
            <person name="Almagro-Moreno S."/>
            <person name="Lopez-Perez M."/>
        </authorList>
    </citation>
    <scope>NUCLEOTIDE SEQUENCE</scope>
    <source>
        <strain evidence="3">TMED112-D2-2</strain>
    </source>
</reference>
<protein>
    <submittedName>
        <fullName evidence="3">NAD-dependent epimerase/dehydratase family protein</fullName>
    </submittedName>
</protein>
<keyword evidence="1" id="KW-0520">NAD</keyword>
<dbReference type="Gene3D" id="3.90.25.10">
    <property type="entry name" value="UDP-galactose 4-epimerase, domain 1"/>
    <property type="match status" value="1"/>
</dbReference>
<dbReference type="Proteomes" id="UP001056381">
    <property type="component" value="Chromosome"/>
</dbReference>
<keyword evidence="4" id="KW-1185">Reference proteome</keyword>
<dbReference type="PANTHER" id="PTHR43574">
    <property type="entry name" value="EPIMERASE-RELATED"/>
    <property type="match status" value="1"/>
</dbReference>
<evidence type="ECO:0000313" key="4">
    <source>
        <dbReference type="Proteomes" id="UP001056381"/>
    </source>
</evidence>
<dbReference type="InterPro" id="IPR001509">
    <property type="entry name" value="Epimerase_deHydtase"/>
</dbReference>
<organism evidence="3 4">
    <name type="scientific">SAR86 cluster bacterium</name>
    <dbReference type="NCBI Taxonomy" id="2030880"/>
    <lineage>
        <taxon>Bacteria</taxon>
        <taxon>Pseudomonadati</taxon>
        <taxon>Pseudomonadota</taxon>
        <taxon>Gammaproteobacteria</taxon>
        <taxon>SAR86 cluster</taxon>
    </lineage>
</organism>
<evidence type="ECO:0000256" key="1">
    <source>
        <dbReference type="ARBA" id="ARBA00023027"/>
    </source>
</evidence>
<evidence type="ECO:0000313" key="3">
    <source>
        <dbReference type="EMBL" id="URQ62917.1"/>
    </source>
</evidence>
<proteinExistence type="predicted"/>
<dbReference type="Pfam" id="PF01370">
    <property type="entry name" value="Epimerase"/>
    <property type="match status" value="1"/>
</dbReference>
<dbReference type="AlphaFoldDB" id="A0A9Q8U259"/>
<dbReference type="PRINTS" id="PR01713">
    <property type="entry name" value="NUCEPIMERASE"/>
</dbReference>
<dbReference type="EMBL" id="CP097966">
    <property type="protein sequence ID" value="URQ62917.1"/>
    <property type="molecule type" value="Genomic_DNA"/>
</dbReference>
<sequence>MKKVIITGSAGFIGFHTALRFLKEGFEVYGIDNLNDYYDPNLKEDRNKILEQDKNFNFIKADISKVEIKNKYHEINPELFINLAAQAGVRHSITNPEDYIKANIDSFLHIMEFAKDNKNLVRTLYASTSSVYGGNIRQPFQESHGVDHPLQFYAVSKRTNELMAHAYSNLYGTECVGLRFFTVYGPWGRPDMALFKFTKNILEDKEIDVYNNGNHSRDFTYVDDIVEGIYLSSISKKELIDSSFDSKDPSRSFCKSIIFNLGRGKPENLEDFIVEIENNLGKTAKRNLMPLQPGDVPDTSADISGLKDFSGYEPKTSIKIGVKNFIDWYKEYYKVNL</sequence>
<dbReference type="InterPro" id="IPR036291">
    <property type="entry name" value="NAD(P)-bd_dom_sf"/>
</dbReference>